<dbReference type="Gene3D" id="3.90.550.10">
    <property type="entry name" value="Spore Coat Polysaccharide Biosynthesis Protein SpsA, Chain A"/>
    <property type="match status" value="1"/>
</dbReference>
<evidence type="ECO:0000259" key="1">
    <source>
        <dbReference type="Pfam" id="PF00535"/>
    </source>
</evidence>
<dbReference type="InterPro" id="IPR001173">
    <property type="entry name" value="Glyco_trans_2-like"/>
</dbReference>
<reference evidence="2 3" key="1">
    <citation type="submission" date="2019-09" db="EMBL/GenBank/DDBJ databases">
        <title>Vibrio Fortis S7-72.</title>
        <authorList>
            <person name="Das S.K."/>
        </authorList>
    </citation>
    <scope>NUCLEOTIDE SEQUENCE [LARGE SCALE GENOMIC DNA]</scope>
    <source>
        <strain evidence="2 3">S7-72</strain>
    </source>
</reference>
<dbReference type="RefSeq" id="WP_150896126.1">
    <property type="nucleotide sequence ID" value="NZ_VXDD01000002.1"/>
</dbReference>
<dbReference type="GO" id="GO:0016740">
    <property type="term" value="F:transferase activity"/>
    <property type="evidence" value="ECO:0007669"/>
    <property type="project" value="UniProtKB-KW"/>
</dbReference>
<evidence type="ECO:0000313" key="2">
    <source>
        <dbReference type="EMBL" id="KAB0302217.1"/>
    </source>
</evidence>
<dbReference type="InterPro" id="IPR029044">
    <property type="entry name" value="Nucleotide-diphossugar_trans"/>
</dbReference>
<organism evidence="2 3">
    <name type="scientific">Vibrio fortis</name>
    <dbReference type="NCBI Taxonomy" id="212667"/>
    <lineage>
        <taxon>Bacteria</taxon>
        <taxon>Pseudomonadati</taxon>
        <taxon>Pseudomonadota</taxon>
        <taxon>Gammaproteobacteria</taxon>
        <taxon>Vibrionales</taxon>
        <taxon>Vibrionaceae</taxon>
        <taxon>Vibrio</taxon>
    </lineage>
</organism>
<dbReference type="AlphaFoldDB" id="A0A5N3S6T6"/>
<gene>
    <name evidence="2" type="ORF">F2Z80_14250</name>
</gene>
<sequence>MKVNYKKFNHFKDNDRVEVSVIIVAYNHQKYIEQTLSSILEQETKFDFEVIIHDDCTPDLPFSYYEDVIKIALSLFQSFINARIR</sequence>
<keyword evidence="2" id="KW-0808">Transferase</keyword>
<evidence type="ECO:0000313" key="3">
    <source>
        <dbReference type="Proteomes" id="UP000326687"/>
    </source>
</evidence>
<dbReference type="Pfam" id="PF00535">
    <property type="entry name" value="Glycos_transf_2"/>
    <property type="match status" value="1"/>
</dbReference>
<accession>A0A5N3S6T6</accession>
<protein>
    <submittedName>
        <fullName evidence="2">Glycosyltransferase family 2 protein</fullName>
    </submittedName>
</protein>
<name>A0A5N3S6T6_9VIBR</name>
<proteinExistence type="predicted"/>
<feature type="domain" description="Glycosyltransferase 2-like" evidence="1">
    <location>
        <begin position="20"/>
        <end position="59"/>
    </location>
</feature>
<comment type="caution">
    <text evidence="2">The sequence shown here is derived from an EMBL/GenBank/DDBJ whole genome shotgun (WGS) entry which is preliminary data.</text>
</comment>
<dbReference type="Proteomes" id="UP000326687">
    <property type="component" value="Unassembled WGS sequence"/>
</dbReference>
<dbReference type="EMBL" id="VXDD01000002">
    <property type="protein sequence ID" value="KAB0302217.1"/>
    <property type="molecule type" value="Genomic_DNA"/>
</dbReference>
<dbReference type="SUPFAM" id="SSF53448">
    <property type="entry name" value="Nucleotide-diphospho-sugar transferases"/>
    <property type="match status" value="1"/>
</dbReference>